<evidence type="ECO:0000256" key="5">
    <source>
        <dbReference type="PIRSR" id="PIRSR604294-1"/>
    </source>
</evidence>
<accession>A0A1C3WHM8</accession>
<dbReference type="Pfam" id="PF03055">
    <property type="entry name" value="RPE65"/>
    <property type="match status" value="1"/>
</dbReference>
<proteinExistence type="inferred from homology"/>
<gene>
    <name evidence="7" type="ORF">GA0061101_11221</name>
</gene>
<evidence type="ECO:0000256" key="2">
    <source>
        <dbReference type="ARBA" id="ARBA00022723"/>
    </source>
</evidence>
<evidence type="ECO:0000313" key="7">
    <source>
        <dbReference type="EMBL" id="SCB39572.1"/>
    </source>
</evidence>
<dbReference type="EC" id="1.13.11.-" evidence="6"/>
<keyword evidence="3 6" id="KW-0560">Oxidoreductase</keyword>
<sequence length="166" mass="19319">MKSWRTFILSVVAERSASILRRRRIVDAQGRKTRETWIVAPYAAMIHDFAVTENYVIFPLMPLTVDAERLRQGAKHFQWQPGLDQLFGVLRRDGDGRDVRWFTAPNGFQGHTCWFPRRTEPAQFRAETNNMSQIEDLRDADLPVDRIGYCRTRALGNVLLARWASR</sequence>
<protein>
    <recommendedName>
        <fullName evidence="6">Dioxygenase</fullName>
        <ecNumber evidence="6">1.13.11.-</ecNumber>
    </recommendedName>
</protein>
<evidence type="ECO:0000256" key="6">
    <source>
        <dbReference type="RuleBase" id="RU364048"/>
    </source>
</evidence>
<dbReference type="PANTHER" id="PTHR10543">
    <property type="entry name" value="BETA-CAROTENE DIOXYGENASE"/>
    <property type="match status" value="1"/>
</dbReference>
<keyword evidence="6" id="KW-0223">Dioxygenase</keyword>
<feature type="binding site" evidence="5">
    <location>
        <position position="111"/>
    </location>
    <ligand>
        <name>Fe cation</name>
        <dbReference type="ChEBI" id="CHEBI:24875"/>
        <note>catalytic</note>
    </ligand>
</feature>
<dbReference type="EMBL" id="FMAF01000012">
    <property type="protein sequence ID" value="SCB39572.1"/>
    <property type="molecule type" value="Genomic_DNA"/>
</dbReference>
<name>A0A1C3WHM8_9HYPH</name>
<organism evidence="7 8">
    <name type="scientific">Rhizobium lusitanum</name>
    <dbReference type="NCBI Taxonomy" id="293958"/>
    <lineage>
        <taxon>Bacteria</taxon>
        <taxon>Pseudomonadati</taxon>
        <taxon>Pseudomonadota</taxon>
        <taxon>Alphaproteobacteria</taxon>
        <taxon>Hyphomicrobiales</taxon>
        <taxon>Rhizobiaceae</taxon>
        <taxon>Rhizobium/Agrobacterium group</taxon>
        <taxon>Rhizobium</taxon>
    </lineage>
</organism>
<evidence type="ECO:0000313" key="8">
    <source>
        <dbReference type="Proteomes" id="UP000199205"/>
    </source>
</evidence>
<comment type="cofactor">
    <cofactor evidence="5 6">
        <name>Fe(2+)</name>
        <dbReference type="ChEBI" id="CHEBI:29033"/>
    </cofactor>
    <text evidence="5 6">Binds 1 Fe(2+) ion per subunit.</text>
</comment>
<dbReference type="GO" id="GO:0010436">
    <property type="term" value="F:carotenoid dioxygenase activity"/>
    <property type="evidence" value="ECO:0007669"/>
    <property type="project" value="TreeGrafter"/>
</dbReference>
<keyword evidence="4 5" id="KW-0408">Iron</keyword>
<dbReference type="GO" id="GO:0016121">
    <property type="term" value="P:carotene catabolic process"/>
    <property type="evidence" value="ECO:0007669"/>
    <property type="project" value="TreeGrafter"/>
</dbReference>
<dbReference type="AlphaFoldDB" id="A0A1C3WHM8"/>
<dbReference type="InterPro" id="IPR004294">
    <property type="entry name" value="Carotenoid_Oase"/>
</dbReference>
<reference evidence="8" key="1">
    <citation type="submission" date="2016-08" db="EMBL/GenBank/DDBJ databases">
        <authorList>
            <person name="Varghese N."/>
            <person name="Submissions Spin"/>
        </authorList>
    </citation>
    <scope>NUCLEOTIDE SEQUENCE [LARGE SCALE GENOMIC DNA]</scope>
    <source>
        <strain evidence="8">P1-7</strain>
    </source>
</reference>
<keyword evidence="2 5" id="KW-0479">Metal-binding</keyword>
<evidence type="ECO:0000256" key="3">
    <source>
        <dbReference type="ARBA" id="ARBA00023002"/>
    </source>
</evidence>
<feature type="binding site" evidence="5">
    <location>
        <position position="47"/>
    </location>
    <ligand>
        <name>Fe cation</name>
        <dbReference type="ChEBI" id="CHEBI:24875"/>
        <note>catalytic</note>
    </ligand>
</feature>
<dbReference type="RefSeq" id="WP_037199086.1">
    <property type="nucleotide sequence ID" value="NZ_FMAF01000012.1"/>
</dbReference>
<dbReference type="PANTHER" id="PTHR10543:SF89">
    <property type="entry name" value="CAROTENOID 9,10(9',10')-CLEAVAGE DIOXYGENASE 1"/>
    <property type="match status" value="1"/>
</dbReference>
<dbReference type="Proteomes" id="UP000199205">
    <property type="component" value="Unassembled WGS sequence"/>
</dbReference>
<evidence type="ECO:0000256" key="4">
    <source>
        <dbReference type="ARBA" id="ARBA00023004"/>
    </source>
</evidence>
<comment type="similarity">
    <text evidence="1 6">Belongs to the carotenoid oxygenase family.</text>
</comment>
<dbReference type="GO" id="GO:0046872">
    <property type="term" value="F:metal ion binding"/>
    <property type="evidence" value="ECO:0007669"/>
    <property type="project" value="UniProtKB-KW"/>
</dbReference>
<evidence type="ECO:0000256" key="1">
    <source>
        <dbReference type="ARBA" id="ARBA00006787"/>
    </source>
</evidence>